<organism evidence="2 3">
    <name type="scientific">Phreatobacter stygius</name>
    <dbReference type="NCBI Taxonomy" id="1940610"/>
    <lineage>
        <taxon>Bacteria</taxon>
        <taxon>Pseudomonadati</taxon>
        <taxon>Pseudomonadota</taxon>
        <taxon>Alphaproteobacteria</taxon>
        <taxon>Hyphomicrobiales</taxon>
        <taxon>Phreatobacteraceae</taxon>
        <taxon>Phreatobacter</taxon>
    </lineage>
</organism>
<dbReference type="AlphaFoldDB" id="A0A4D7B9N9"/>
<proteinExistence type="predicted"/>
<dbReference type="EMBL" id="CP039690">
    <property type="protein sequence ID" value="QCI67280.1"/>
    <property type="molecule type" value="Genomic_DNA"/>
</dbReference>
<dbReference type="Pfam" id="PF14525">
    <property type="entry name" value="AraC_binding_2"/>
    <property type="match status" value="1"/>
</dbReference>
<dbReference type="KEGG" id="pstg:E8M01_25465"/>
<protein>
    <submittedName>
        <fullName evidence="2">AraC family transcriptional regulator</fullName>
    </submittedName>
</protein>
<gene>
    <name evidence="2" type="ORF">E8M01_25465</name>
</gene>
<dbReference type="PANTHER" id="PTHR47893">
    <property type="entry name" value="REGULATORY PROTEIN PCHR"/>
    <property type="match status" value="1"/>
</dbReference>
<feature type="domain" description="HTH araC/xylS-type" evidence="1">
    <location>
        <begin position="227"/>
        <end position="327"/>
    </location>
</feature>
<dbReference type="InterPro" id="IPR035418">
    <property type="entry name" value="AraC-bd_2"/>
</dbReference>
<sequence>MQANVPVHAPLARFAAVDTRSPDQARDEIGRIFCPHFLIPTAANPSHFHARHHSAAQAGYSMNFVAYGAEVEIDPGELSGFFLLQVPVRGAARVRCGSVLTEAAAGRSASILSPTLPTRMTWHDGCEKIIVLIRRQEVERLAGAMIDRRCERVEFDTGVDLTDPVGQALARHVRIMLDAADGPAPVPEAYQVLLRDGLATLMLTCLRHDRADLLARPEPLPGPAVLRRAEAYLAAHADRPIAMADVARAAGANLRSLQEAFRHHRQETLSERLQTIRLERLRAALTDGTNEASVTEMMFRAGLGHAGRAAAAYAARYGEAPSETRRRVR</sequence>
<dbReference type="PROSITE" id="PS01124">
    <property type="entry name" value="HTH_ARAC_FAMILY_2"/>
    <property type="match status" value="1"/>
</dbReference>
<dbReference type="InterPro" id="IPR018060">
    <property type="entry name" value="HTH_AraC"/>
</dbReference>
<dbReference type="OrthoDB" id="7285481at2"/>
<dbReference type="Proteomes" id="UP000298781">
    <property type="component" value="Chromosome"/>
</dbReference>
<evidence type="ECO:0000313" key="2">
    <source>
        <dbReference type="EMBL" id="QCI67280.1"/>
    </source>
</evidence>
<name>A0A4D7B9N9_9HYPH</name>
<dbReference type="PANTHER" id="PTHR47893:SF1">
    <property type="entry name" value="REGULATORY PROTEIN PCHR"/>
    <property type="match status" value="1"/>
</dbReference>
<dbReference type="Gene3D" id="1.10.10.60">
    <property type="entry name" value="Homeodomain-like"/>
    <property type="match status" value="1"/>
</dbReference>
<dbReference type="InterPro" id="IPR053142">
    <property type="entry name" value="PchR_regulatory_protein"/>
</dbReference>
<dbReference type="RefSeq" id="WP_136962712.1">
    <property type="nucleotide sequence ID" value="NZ_CP039690.1"/>
</dbReference>
<keyword evidence="3" id="KW-1185">Reference proteome</keyword>
<dbReference type="GO" id="GO:0043565">
    <property type="term" value="F:sequence-specific DNA binding"/>
    <property type="evidence" value="ECO:0007669"/>
    <property type="project" value="InterPro"/>
</dbReference>
<evidence type="ECO:0000259" key="1">
    <source>
        <dbReference type="PROSITE" id="PS01124"/>
    </source>
</evidence>
<dbReference type="Pfam" id="PF12833">
    <property type="entry name" value="HTH_18"/>
    <property type="match status" value="1"/>
</dbReference>
<evidence type="ECO:0000313" key="3">
    <source>
        <dbReference type="Proteomes" id="UP000298781"/>
    </source>
</evidence>
<accession>A0A4D7B9N9</accession>
<reference evidence="2 3" key="1">
    <citation type="submission" date="2019-04" db="EMBL/GenBank/DDBJ databases">
        <title>Phreatobacter aquaticus sp. nov.</title>
        <authorList>
            <person name="Choi A."/>
        </authorList>
    </citation>
    <scope>NUCLEOTIDE SEQUENCE [LARGE SCALE GENOMIC DNA]</scope>
    <source>
        <strain evidence="2 3">KCTC 52518</strain>
    </source>
</reference>
<dbReference type="SMART" id="SM00342">
    <property type="entry name" value="HTH_ARAC"/>
    <property type="match status" value="1"/>
</dbReference>
<dbReference type="GO" id="GO:0003700">
    <property type="term" value="F:DNA-binding transcription factor activity"/>
    <property type="evidence" value="ECO:0007669"/>
    <property type="project" value="InterPro"/>
</dbReference>